<feature type="compositionally biased region" description="Basic and acidic residues" evidence="1">
    <location>
        <begin position="352"/>
        <end position="367"/>
    </location>
</feature>
<dbReference type="Proteomes" id="UP000005408">
    <property type="component" value="Unassembled WGS sequence"/>
</dbReference>
<dbReference type="OrthoDB" id="6145228at2759"/>
<feature type="compositionally biased region" description="Polar residues" evidence="1">
    <location>
        <begin position="414"/>
        <end position="469"/>
    </location>
</feature>
<feature type="compositionally biased region" description="Basic and acidic residues" evidence="1">
    <location>
        <begin position="479"/>
        <end position="490"/>
    </location>
</feature>
<feature type="region of interest" description="Disordered" evidence="1">
    <location>
        <begin position="352"/>
        <end position="490"/>
    </location>
</feature>
<dbReference type="EnsemblMetazoa" id="G25155.3">
    <property type="protein sequence ID" value="G25155.3:cds"/>
    <property type="gene ID" value="G25155"/>
</dbReference>
<dbReference type="OMA" id="NPMMLQH"/>
<feature type="compositionally biased region" description="Low complexity" evidence="1">
    <location>
        <begin position="205"/>
        <end position="234"/>
    </location>
</feature>
<evidence type="ECO:0000256" key="1">
    <source>
        <dbReference type="SAM" id="MobiDB-lite"/>
    </source>
</evidence>
<dbReference type="CDD" id="cd14686">
    <property type="entry name" value="bZIP"/>
    <property type="match status" value="1"/>
</dbReference>
<proteinExistence type="predicted"/>
<feature type="compositionally biased region" description="Polar residues" evidence="1">
    <location>
        <begin position="239"/>
        <end position="288"/>
    </location>
</feature>
<dbReference type="AlphaFoldDB" id="A0A8W8KSX0"/>
<protein>
    <submittedName>
        <fullName evidence="2">Uncharacterized protein</fullName>
    </submittedName>
</protein>
<organism evidence="2 3">
    <name type="scientific">Magallana gigas</name>
    <name type="common">Pacific oyster</name>
    <name type="synonym">Crassostrea gigas</name>
    <dbReference type="NCBI Taxonomy" id="29159"/>
    <lineage>
        <taxon>Eukaryota</taxon>
        <taxon>Metazoa</taxon>
        <taxon>Spiralia</taxon>
        <taxon>Lophotrochozoa</taxon>
        <taxon>Mollusca</taxon>
        <taxon>Bivalvia</taxon>
        <taxon>Autobranchia</taxon>
        <taxon>Pteriomorphia</taxon>
        <taxon>Ostreida</taxon>
        <taxon>Ostreoidea</taxon>
        <taxon>Ostreidae</taxon>
        <taxon>Magallana</taxon>
    </lineage>
</organism>
<dbReference type="EnsemblMetazoa" id="G25155.1">
    <property type="protein sequence ID" value="G25155.1:cds"/>
    <property type="gene ID" value="G25155"/>
</dbReference>
<keyword evidence="3" id="KW-1185">Reference proteome</keyword>
<feature type="region of interest" description="Disordered" evidence="1">
    <location>
        <begin position="205"/>
        <end position="289"/>
    </location>
</feature>
<evidence type="ECO:0000313" key="3">
    <source>
        <dbReference type="Proteomes" id="UP000005408"/>
    </source>
</evidence>
<name>A0A8W8KSX0_MAGGI</name>
<accession>A0A8W8KSX0</accession>
<reference evidence="2" key="1">
    <citation type="submission" date="2022-08" db="UniProtKB">
        <authorList>
            <consortium name="EnsemblMetazoa"/>
        </authorList>
    </citation>
    <scope>IDENTIFICATION</scope>
    <source>
        <strain evidence="2">05x7-T-G4-1.051#20</strain>
    </source>
</reference>
<sequence length="490" mass="53052">MNFHPNAMAAHQMAGAGRNYAYIRQPIVGGHAGLSHIPLNLMQTMQPSQAVLSGNPMMLQHPNIAQHGQVLLRQGQPLLLRQPGTNLLQQQAQGFVHNGLTEVPVSGMLSSRYNLNLQGQNSMKVNALLGQRVNMNHQGQAQLLNARVNLNSPQQAGNGAMVRNLMGNNIQIQRPAYVLQNGQNMFTSTVSSSPLQTHTIVTSSNYSQLTTSSSTEVRQPSESSQSPQEASASPKPTLTPENSGSVHETSTSSPPCSELTTESPSNTPQSSETTMVSVAESCPSTQGSKLVIPTETRVLHREKPYDRIIRPNYIALTDPKNHTSNKKDSKDLLIESLQKELQRLQKENSELKVENMKLKGDQSEKESLGSTSSEPTLVSVDSALEQQSGTVRMDQEISKVAEEEEIDEDALLNMDSQTDNVTLGASTGNPEVTLEGQSSDGKPQSDSENSVQDTTNIVSMATNSQSSLKAETDLAADNKNLHRASDIEAQ</sequence>
<evidence type="ECO:0000313" key="2">
    <source>
        <dbReference type="EnsemblMetazoa" id="G25155.2:cds"/>
    </source>
</evidence>
<dbReference type="EnsemblMetazoa" id="G25155.2">
    <property type="protein sequence ID" value="G25155.2:cds"/>
    <property type="gene ID" value="G25155"/>
</dbReference>